<evidence type="ECO:0000313" key="4">
    <source>
        <dbReference type="RefSeq" id="XP_010484445.1"/>
    </source>
</evidence>
<feature type="region of interest" description="Disordered" evidence="1">
    <location>
        <begin position="1"/>
        <end position="50"/>
    </location>
</feature>
<evidence type="ECO:0000256" key="1">
    <source>
        <dbReference type="SAM" id="MobiDB-lite"/>
    </source>
</evidence>
<dbReference type="PANTHER" id="PTHR31923:SF4">
    <property type="entry name" value="BSD DOMAIN-CONTAINING PROTEIN"/>
    <property type="match status" value="1"/>
</dbReference>
<evidence type="ECO:0000313" key="3">
    <source>
        <dbReference type="Proteomes" id="UP000694864"/>
    </source>
</evidence>
<reference evidence="3" key="1">
    <citation type="journal article" date="2014" name="Nat. Commun.">
        <title>The emerging biofuel crop Camelina sativa retains a highly undifferentiated hexaploid genome structure.</title>
        <authorList>
            <person name="Kagale S."/>
            <person name="Koh C."/>
            <person name="Nixon J."/>
            <person name="Bollina V."/>
            <person name="Clarke W.E."/>
            <person name="Tuteja R."/>
            <person name="Spillane C."/>
            <person name="Robinson S.J."/>
            <person name="Links M.G."/>
            <person name="Clarke C."/>
            <person name="Higgins E.E."/>
            <person name="Huebert T."/>
            <person name="Sharpe A.G."/>
            <person name="Parkin I.A."/>
        </authorList>
    </citation>
    <scope>NUCLEOTIDE SEQUENCE [LARGE SCALE GENOMIC DNA]</scope>
    <source>
        <strain evidence="3">cv. DH55</strain>
    </source>
</reference>
<dbReference type="InterPro" id="IPR005607">
    <property type="entry name" value="BSD_dom"/>
</dbReference>
<protein>
    <submittedName>
        <fullName evidence="4">Uncharacterized protein LOC104762781</fullName>
    </submittedName>
</protein>
<dbReference type="SUPFAM" id="SSF140383">
    <property type="entry name" value="BSD domain-like"/>
    <property type="match status" value="1"/>
</dbReference>
<feature type="region of interest" description="Disordered" evidence="1">
    <location>
        <begin position="374"/>
        <end position="435"/>
    </location>
</feature>
<dbReference type="RefSeq" id="XP_010484445.1">
    <property type="nucleotide sequence ID" value="XM_010486143.2"/>
</dbReference>
<feature type="region of interest" description="Disordered" evidence="1">
    <location>
        <begin position="66"/>
        <end position="94"/>
    </location>
</feature>
<organism evidence="3 4">
    <name type="scientific">Camelina sativa</name>
    <name type="common">False flax</name>
    <name type="synonym">Myagrum sativum</name>
    <dbReference type="NCBI Taxonomy" id="90675"/>
    <lineage>
        <taxon>Eukaryota</taxon>
        <taxon>Viridiplantae</taxon>
        <taxon>Streptophyta</taxon>
        <taxon>Embryophyta</taxon>
        <taxon>Tracheophyta</taxon>
        <taxon>Spermatophyta</taxon>
        <taxon>Magnoliopsida</taxon>
        <taxon>eudicotyledons</taxon>
        <taxon>Gunneridae</taxon>
        <taxon>Pentapetalae</taxon>
        <taxon>rosids</taxon>
        <taxon>malvids</taxon>
        <taxon>Brassicales</taxon>
        <taxon>Brassicaceae</taxon>
        <taxon>Camelineae</taxon>
        <taxon>Camelina</taxon>
    </lineage>
</organism>
<feature type="domain" description="BSD" evidence="2">
    <location>
        <begin position="200"/>
        <end position="252"/>
    </location>
</feature>
<dbReference type="PANTHER" id="PTHR31923">
    <property type="entry name" value="BSD DOMAIN-CONTAINING PROTEIN"/>
    <property type="match status" value="1"/>
</dbReference>
<dbReference type="SMART" id="SM00751">
    <property type="entry name" value="BSD"/>
    <property type="match status" value="1"/>
</dbReference>
<dbReference type="GeneID" id="104762781"/>
<feature type="compositionally biased region" description="Acidic residues" evidence="1">
    <location>
        <begin position="392"/>
        <end position="409"/>
    </location>
</feature>
<dbReference type="PROSITE" id="PS50858">
    <property type="entry name" value="BSD"/>
    <property type="match status" value="1"/>
</dbReference>
<dbReference type="Gene3D" id="1.10.3970.10">
    <property type="entry name" value="BSD domain"/>
    <property type="match status" value="1"/>
</dbReference>
<feature type="compositionally biased region" description="Basic and acidic residues" evidence="1">
    <location>
        <begin position="78"/>
        <end position="90"/>
    </location>
</feature>
<sequence length="454" mass="50479">MAWLARSIANSLKLDEDDEDNQKQRVGGGDETGTNKSISDSQSPRGVKEDITELTKTLRSQFWGVASFLSPPPPSSPDLKERTDHARKGGDEDEDLIAGIRNDFAEIGGRFRTGISKLSGNLPVSELRTGISKLSGNLPVSEFTKIASNFLQLSSEDVDLKDYDKDLGVTEELVAFVKDLAMHPETWLDFPIPDEEDDSFNDFEMTDAQHEHALAVERFAPSLASLRIELCPEYMSENCFWRIYFVLVHPQLSKDDALLLSTPQVLEARAMLSHELQKINILPMEAGSSEANAGIVETLAVPYEPLPETATVRIVSTTESSHFETDKHPIESKEIQIVDKSVIEETASSSKLINVQVDDEEEDDADDWLNDEETSSVSAIEGRANTNHPLGEDDEDVSFSDLEEEEDEGDVKVSYKKVTNSGSDSSNKNSPDWVQLEEVKVKKESNDWLNVDKL</sequence>
<dbReference type="Proteomes" id="UP000694864">
    <property type="component" value="Chromosome 18"/>
</dbReference>
<proteinExistence type="predicted"/>
<dbReference type="InterPro" id="IPR035925">
    <property type="entry name" value="BSD_dom_sf"/>
</dbReference>
<gene>
    <name evidence="4" type="primary">LOC104762781</name>
</gene>
<feature type="compositionally biased region" description="Polar residues" evidence="1">
    <location>
        <begin position="417"/>
        <end position="432"/>
    </location>
</feature>
<name>A0ABM0XDV0_CAMSA</name>
<feature type="compositionally biased region" description="Polar residues" evidence="1">
    <location>
        <begin position="32"/>
        <end position="44"/>
    </location>
</feature>
<evidence type="ECO:0000259" key="2">
    <source>
        <dbReference type="PROSITE" id="PS50858"/>
    </source>
</evidence>
<keyword evidence="3" id="KW-1185">Reference proteome</keyword>
<accession>A0ABM0XDV0</accession>
<reference evidence="4" key="2">
    <citation type="submission" date="2025-08" db="UniProtKB">
        <authorList>
            <consortium name="RefSeq"/>
        </authorList>
    </citation>
    <scope>IDENTIFICATION</scope>
    <source>
        <tissue evidence="4">Leaf</tissue>
    </source>
</reference>
<dbReference type="Pfam" id="PF03909">
    <property type="entry name" value="BSD"/>
    <property type="match status" value="1"/>
</dbReference>